<keyword evidence="2" id="KW-1185">Reference proteome</keyword>
<dbReference type="OrthoDB" id="6137875at2759"/>
<protein>
    <submittedName>
        <fullName evidence="1">Uncharacterized protein</fullName>
    </submittedName>
</protein>
<dbReference type="GO" id="GO:0008237">
    <property type="term" value="F:metallopeptidase activity"/>
    <property type="evidence" value="ECO:0007669"/>
    <property type="project" value="InterPro"/>
</dbReference>
<dbReference type="KEGG" id="lgi:LOTGIDRAFT_174944"/>
<name>V3ZXH1_LOTGI</name>
<dbReference type="InterPro" id="IPR024079">
    <property type="entry name" value="MetalloPept_cat_dom_sf"/>
</dbReference>
<organism evidence="1 2">
    <name type="scientific">Lottia gigantea</name>
    <name type="common">Giant owl limpet</name>
    <dbReference type="NCBI Taxonomy" id="225164"/>
    <lineage>
        <taxon>Eukaryota</taxon>
        <taxon>Metazoa</taxon>
        <taxon>Spiralia</taxon>
        <taxon>Lophotrochozoa</taxon>
        <taxon>Mollusca</taxon>
        <taxon>Gastropoda</taxon>
        <taxon>Patellogastropoda</taxon>
        <taxon>Lottioidea</taxon>
        <taxon>Lottiidae</taxon>
        <taxon>Lottia</taxon>
    </lineage>
</organism>
<accession>V3ZXH1</accession>
<sequence>MASFKYLSTATSTLQKLQLNAIQSIQQRLSGSQGHEESSPLLEDSRFVSDRGMIQVDGEKFFIGPMKMKSSFNSDNIYNVDNVLNNQHIIYTNSDQNHTHTSYCHLKENFKHKRLKRSVQDLSSVNRHFNSIIKSRHKRSDSLKRYVETLVVADKLMLDYHGSDAQHYVLTLMAMSFF</sequence>
<proteinExistence type="predicted"/>
<dbReference type="EMBL" id="KB201523">
    <property type="protein sequence ID" value="ESO96233.1"/>
    <property type="molecule type" value="Genomic_DNA"/>
</dbReference>
<reference evidence="1 2" key="1">
    <citation type="journal article" date="2013" name="Nature">
        <title>Insights into bilaterian evolution from three spiralian genomes.</title>
        <authorList>
            <person name="Simakov O."/>
            <person name="Marletaz F."/>
            <person name="Cho S.J."/>
            <person name="Edsinger-Gonzales E."/>
            <person name="Havlak P."/>
            <person name="Hellsten U."/>
            <person name="Kuo D.H."/>
            <person name="Larsson T."/>
            <person name="Lv J."/>
            <person name="Arendt D."/>
            <person name="Savage R."/>
            <person name="Osoegawa K."/>
            <person name="de Jong P."/>
            <person name="Grimwood J."/>
            <person name="Chapman J.A."/>
            <person name="Shapiro H."/>
            <person name="Aerts A."/>
            <person name="Otillar R.P."/>
            <person name="Terry A.Y."/>
            <person name="Boore J.L."/>
            <person name="Grigoriev I.V."/>
            <person name="Lindberg D.R."/>
            <person name="Seaver E.C."/>
            <person name="Weisblat D.A."/>
            <person name="Putnam N.H."/>
            <person name="Rokhsar D.S."/>
        </authorList>
    </citation>
    <scope>NUCLEOTIDE SEQUENCE [LARGE SCALE GENOMIC DNA]</scope>
</reference>
<dbReference type="Gene3D" id="3.40.390.10">
    <property type="entry name" value="Collagenase (Catalytic Domain)"/>
    <property type="match status" value="1"/>
</dbReference>
<evidence type="ECO:0000313" key="2">
    <source>
        <dbReference type="Proteomes" id="UP000030746"/>
    </source>
</evidence>
<dbReference type="AlphaFoldDB" id="V3ZXH1"/>
<dbReference type="RefSeq" id="XP_009053081.1">
    <property type="nucleotide sequence ID" value="XM_009054833.1"/>
</dbReference>
<gene>
    <name evidence="1" type="ORF">LOTGIDRAFT_174944</name>
</gene>
<dbReference type="Proteomes" id="UP000030746">
    <property type="component" value="Unassembled WGS sequence"/>
</dbReference>
<dbReference type="CTD" id="20242934"/>
<evidence type="ECO:0000313" key="1">
    <source>
        <dbReference type="EMBL" id="ESO96233.1"/>
    </source>
</evidence>
<dbReference type="HOGENOM" id="CLU_1512315_0_0_1"/>
<dbReference type="GeneID" id="20242934"/>